<dbReference type="PANTHER" id="PTHR32195">
    <property type="entry name" value="OS07G0662800 PROTEIN"/>
    <property type="match status" value="1"/>
</dbReference>
<name>A0A2M8DME7_9BACT</name>
<dbReference type="Proteomes" id="UP000228875">
    <property type="component" value="Unassembled WGS sequence"/>
</dbReference>
<keyword evidence="5 8" id="KW-0812">Transmembrane</keyword>
<dbReference type="InterPro" id="IPR018227">
    <property type="entry name" value="Amino_acid_transport_2"/>
</dbReference>
<evidence type="ECO:0008006" key="11">
    <source>
        <dbReference type="Google" id="ProtNLM"/>
    </source>
</evidence>
<dbReference type="Pfam" id="PF03222">
    <property type="entry name" value="Trp_Tyr_perm"/>
    <property type="match status" value="1"/>
</dbReference>
<feature type="transmembrane region" description="Helical" evidence="8">
    <location>
        <begin position="121"/>
        <end position="138"/>
    </location>
</feature>
<feature type="transmembrane region" description="Helical" evidence="8">
    <location>
        <begin position="219"/>
        <end position="238"/>
    </location>
</feature>
<dbReference type="Gene3D" id="1.20.1740.10">
    <property type="entry name" value="Amino acid/polyamine transporter I"/>
    <property type="match status" value="1"/>
</dbReference>
<evidence type="ECO:0000256" key="4">
    <source>
        <dbReference type="ARBA" id="ARBA00022519"/>
    </source>
</evidence>
<feature type="transmembrane region" description="Helical" evidence="8">
    <location>
        <begin position="320"/>
        <end position="339"/>
    </location>
</feature>
<dbReference type="PANTHER" id="PTHR32195:SF26">
    <property type="entry name" value="TRYPTOPHAN OR TYROSINE TRANSPORTER PROTEIN"/>
    <property type="match status" value="1"/>
</dbReference>
<feature type="transmembrane region" description="Helical" evidence="8">
    <location>
        <begin position="150"/>
        <end position="169"/>
    </location>
</feature>
<evidence type="ECO:0000256" key="3">
    <source>
        <dbReference type="ARBA" id="ARBA00022475"/>
    </source>
</evidence>
<accession>A0A2M8DME7</accession>
<feature type="transmembrane region" description="Helical" evidence="8">
    <location>
        <begin position="41"/>
        <end position="66"/>
    </location>
</feature>
<keyword evidence="7 8" id="KW-0472">Membrane</keyword>
<evidence type="ECO:0000256" key="7">
    <source>
        <dbReference type="ARBA" id="ARBA00023136"/>
    </source>
</evidence>
<evidence type="ECO:0000313" key="10">
    <source>
        <dbReference type="Proteomes" id="UP000228875"/>
    </source>
</evidence>
<sequence>MAICENKHGKNFWLAVFSLVGTTIGAGIFTLPYVFAKAGFFAGLVEFVVLVFIVLLVQQILGEITLRTKGHKRLIGLAFNYLGRPWGALVMISVLLGGIGVLLIYIIFGGKFLSLITGQDVFWSSVVFFIFWFLAVLVRPKTFGKTEFYVSSLVIFIIILISLFNFRYIDFNNFRGFDIKNMLLPYGVILFAMTGYTVIPKMEDLLGAEKYKLKKAIKYGTLIPAIVYLMFVFIILGVSGQLTSSDAIFGFSRALNSGFIMFLGAILGLLAVTEAALSYGVYFKETLWYDLKLNKKLAWALTGITPLFLFFLGVRDVVPVISIVGALFFGFQAIIILMIHKKAKNSEIKP</sequence>
<feature type="transmembrane region" description="Helical" evidence="8">
    <location>
        <begin position="297"/>
        <end position="314"/>
    </location>
</feature>
<keyword evidence="6 8" id="KW-1133">Transmembrane helix</keyword>
<comment type="subcellular location">
    <subcellularLocation>
        <location evidence="1">Cell inner membrane</location>
        <topology evidence="1">Multi-pass membrane protein</topology>
    </subcellularLocation>
</comment>
<feature type="transmembrane region" description="Helical" evidence="8">
    <location>
        <begin position="181"/>
        <end position="199"/>
    </location>
</feature>
<dbReference type="GO" id="GO:0003333">
    <property type="term" value="P:amino acid transmembrane transport"/>
    <property type="evidence" value="ECO:0007669"/>
    <property type="project" value="InterPro"/>
</dbReference>
<protein>
    <recommendedName>
        <fullName evidence="11">Amino acid transporter transmembrane domain-containing protein</fullName>
    </recommendedName>
</protein>
<evidence type="ECO:0000256" key="5">
    <source>
        <dbReference type="ARBA" id="ARBA00022692"/>
    </source>
</evidence>
<keyword evidence="3" id="KW-1003">Cell membrane</keyword>
<feature type="transmembrane region" description="Helical" evidence="8">
    <location>
        <begin position="86"/>
        <end position="109"/>
    </location>
</feature>
<evidence type="ECO:0000256" key="6">
    <source>
        <dbReference type="ARBA" id="ARBA00022989"/>
    </source>
</evidence>
<dbReference type="EMBL" id="PFTB01000055">
    <property type="protein sequence ID" value="PJB99298.1"/>
    <property type="molecule type" value="Genomic_DNA"/>
</dbReference>
<feature type="transmembrane region" description="Helical" evidence="8">
    <location>
        <begin position="12"/>
        <end position="35"/>
    </location>
</feature>
<evidence type="ECO:0000256" key="1">
    <source>
        <dbReference type="ARBA" id="ARBA00004429"/>
    </source>
</evidence>
<evidence type="ECO:0000313" key="9">
    <source>
        <dbReference type="EMBL" id="PJB99298.1"/>
    </source>
</evidence>
<proteinExistence type="predicted"/>
<evidence type="ECO:0000256" key="2">
    <source>
        <dbReference type="ARBA" id="ARBA00022448"/>
    </source>
</evidence>
<keyword evidence="4" id="KW-0997">Cell inner membrane</keyword>
<feature type="non-terminal residue" evidence="9">
    <location>
        <position position="350"/>
    </location>
</feature>
<gene>
    <name evidence="9" type="ORF">CO077_02435</name>
</gene>
<comment type="caution">
    <text evidence="9">The sequence shown here is derived from an EMBL/GenBank/DDBJ whole genome shotgun (WGS) entry which is preliminary data.</text>
</comment>
<dbReference type="AlphaFoldDB" id="A0A2M8DME7"/>
<keyword evidence="2" id="KW-0813">Transport</keyword>
<dbReference type="GO" id="GO:0005886">
    <property type="term" value="C:plasma membrane"/>
    <property type="evidence" value="ECO:0007669"/>
    <property type="project" value="UniProtKB-SubCell"/>
</dbReference>
<feature type="transmembrane region" description="Helical" evidence="8">
    <location>
        <begin position="258"/>
        <end position="277"/>
    </location>
</feature>
<evidence type="ECO:0000256" key="8">
    <source>
        <dbReference type="SAM" id="Phobius"/>
    </source>
</evidence>
<reference evidence="10" key="1">
    <citation type="submission" date="2017-09" db="EMBL/GenBank/DDBJ databases">
        <title>Depth-based differentiation of microbial function through sediment-hosted aquifers and enrichment of novel symbionts in the deep terrestrial subsurface.</title>
        <authorList>
            <person name="Probst A.J."/>
            <person name="Ladd B."/>
            <person name="Jarett J.K."/>
            <person name="Geller-Mcgrath D.E."/>
            <person name="Sieber C.M.K."/>
            <person name="Emerson J.B."/>
            <person name="Anantharaman K."/>
            <person name="Thomas B.C."/>
            <person name="Malmstrom R."/>
            <person name="Stieglmeier M."/>
            <person name="Klingl A."/>
            <person name="Woyke T."/>
            <person name="Ryan C.M."/>
            <person name="Banfield J.F."/>
        </authorList>
    </citation>
    <scope>NUCLEOTIDE SEQUENCE [LARGE SCALE GENOMIC DNA]</scope>
</reference>
<organism evidence="9 10">
    <name type="scientific">Candidatus Nealsonbacteria bacterium CG_4_9_14_0_8_um_filter_35_12</name>
    <dbReference type="NCBI Taxonomy" id="1974692"/>
    <lineage>
        <taxon>Bacteria</taxon>
        <taxon>Candidatus Nealsoniibacteriota</taxon>
    </lineage>
</organism>